<keyword evidence="3 4" id="KW-0732">Signal</keyword>
<dbReference type="GO" id="GO:0030246">
    <property type="term" value="F:carbohydrate binding"/>
    <property type="evidence" value="ECO:0007669"/>
    <property type="project" value="UniProtKB-ARBA"/>
</dbReference>
<feature type="signal peptide" evidence="4">
    <location>
        <begin position="1"/>
        <end position="24"/>
    </location>
</feature>
<name>A0AAJ1X5K5_9ACTN</name>
<dbReference type="PANTHER" id="PTHR46847">
    <property type="entry name" value="D-ALLOSE-BINDING PERIPLASMIC PROTEIN-RELATED"/>
    <property type="match status" value="1"/>
</dbReference>
<evidence type="ECO:0000313" key="6">
    <source>
        <dbReference type="EMBL" id="MDQ1106822.1"/>
    </source>
</evidence>
<dbReference type="PROSITE" id="PS51257">
    <property type="entry name" value="PROKAR_LIPOPROTEIN"/>
    <property type="match status" value="1"/>
</dbReference>
<dbReference type="PANTHER" id="PTHR46847:SF1">
    <property type="entry name" value="D-ALLOSE-BINDING PERIPLASMIC PROTEIN-RELATED"/>
    <property type="match status" value="1"/>
</dbReference>
<dbReference type="Gene3D" id="3.40.50.2300">
    <property type="match status" value="2"/>
</dbReference>
<dbReference type="Pfam" id="PF13407">
    <property type="entry name" value="Peripla_BP_4"/>
    <property type="match status" value="1"/>
</dbReference>
<proteinExistence type="inferred from homology"/>
<dbReference type="Proteomes" id="UP001239215">
    <property type="component" value="Unassembled WGS sequence"/>
</dbReference>
<dbReference type="EMBL" id="JAUTAN010000001">
    <property type="protein sequence ID" value="MDQ1106822.1"/>
    <property type="molecule type" value="Genomic_DNA"/>
</dbReference>
<evidence type="ECO:0000256" key="3">
    <source>
        <dbReference type="ARBA" id="ARBA00022729"/>
    </source>
</evidence>
<dbReference type="SUPFAM" id="SSF53822">
    <property type="entry name" value="Periplasmic binding protein-like I"/>
    <property type="match status" value="1"/>
</dbReference>
<dbReference type="InterPro" id="IPR025997">
    <property type="entry name" value="SBP_2_dom"/>
</dbReference>
<evidence type="ECO:0000256" key="1">
    <source>
        <dbReference type="ARBA" id="ARBA00004196"/>
    </source>
</evidence>
<reference evidence="6" key="1">
    <citation type="submission" date="2023-07" db="EMBL/GenBank/DDBJ databases">
        <title>Functional and genomic diversity of the sorghum phyllosphere microbiome.</title>
        <authorList>
            <person name="Shade A."/>
        </authorList>
    </citation>
    <scope>NUCLEOTIDE SEQUENCE</scope>
    <source>
        <strain evidence="6">SORGH_AS_1067</strain>
    </source>
</reference>
<evidence type="ECO:0000256" key="2">
    <source>
        <dbReference type="ARBA" id="ARBA00007639"/>
    </source>
</evidence>
<comment type="similarity">
    <text evidence="2">Belongs to the bacterial solute-binding protein 2 family.</text>
</comment>
<comment type="subcellular location">
    <subcellularLocation>
        <location evidence="1">Cell envelope</location>
    </subcellularLocation>
</comment>
<dbReference type="GO" id="GO:0030313">
    <property type="term" value="C:cell envelope"/>
    <property type="evidence" value="ECO:0007669"/>
    <property type="project" value="UniProtKB-SubCell"/>
</dbReference>
<dbReference type="RefSeq" id="WP_307205297.1">
    <property type="nucleotide sequence ID" value="NZ_JAUTAN010000001.1"/>
</dbReference>
<accession>A0AAJ1X5K5</accession>
<evidence type="ECO:0000256" key="4">
    <source>
        <dbReference type="SAM" id="SignalP"/>
    </source>
</evidence>
<dbReference type="AlphaFoldDB" id="A0AAJ1X5K5"/>
<dbReference type="InterPro" id="IPR028082">
    <property type="entry name" value="Peripla_BP_I"/>
</dbReference>
<evidence type="ECO:0000313" key="7">
    <source>
        <dbReference type="Proteomes" id="UP001239215"/>
    </source>
</evidence>
<sequence length="366" mass="38542">MTHARLRKPAAAGLAVLATCTLVAGCSRGPGTTGAAASGGEQVEIDLGDQTVTVSGPPRIAVVLPGTNNSYLQAQIDEVEDAVADIDGATYTVFDGKFDPTTQFNALTNIVQGGQYNAILLPSLDSNLNCNVASQVAPENDIVVVAMTTALCGRTTNEGEELWQPGTLTYLGGVDTVDYWTDYLEYVIAENPGEQKMVVLKGPDNIGITINLDAAIEKVTAEHPELEIVGEANTDYSIPDGNEKATSLLQAHPDATIIFSAYVTLTQGAVQAVEAAGLQGDVKIYDKGSSEYSFEQLAAGTIEATAPEYPRTIVRKAVEVLGQAFAGEEVERFYPNSGAPLPEGADPETGFFVITEDTAADFEPES</sequence>
<dbReference type="CDD" id="cd01536">
    <property type="entry name" value="PBP1_ABC_sugar_binding-like"/>
    <property type="match status" value="1"/>
</dbReference>
<gene>
    <name evidence="6" type="ORF">QE405_004106</name>
</gene>
<organism evidence="6 7">
    <name type="scientific">Nocardioides zeae</name>
    <dbReference type="NCBI Taxonomy" id="1457234"/>
    <lineage>
        <taxon>Bacteria</taxon>
        <taxon>Bacillati</taxon>
        <taxon>Actinomycetota</taxon>
        <taxon>Actinomycetes</taxon>
        <taxon>Propionibacteriales</taxon>
        <taxon>Nocardioidaceae</taxon>
        <taxon>Nocardioides</taxon>
    </lineage>
</organism>
<feature type="domain" description="Periplasmic binding protein" evidence="5">
    <location>
        <begin position="60"/>
        <end position="329"/>
    </location>
</feature>
<protein>
    <submittedName>
        <fullName evidence="6">Ribose transport system substrate-binding protein</fullName>
    </submittedName>
</protein>
<comment type="caution">
    <text evidence="6">The sequence shown here is derived from an EMBL/GenBank/DDBJ whole genome shotgun (WGS) entry which is preliminary data.</text>
</comment>
<feature type="chain" id="PRO_5042544537" evidence="4">
    <location>
        <begin position="25"/>
        <end position="366"/>
    </location>
</feature>
<evidence type="ECO:0000259" key="5">
    <source>
        <dbReference type="Pfam" id="PF13407"/>
    </source>
</evidence>